<feature type="binding site" description="axial binding residue" evidence="7">
    <location>
        <position position="441"/>
    </location>
    <ligand>
        <name>heme</name>
        <dbReference type="ChEBI" id="CHEBI:30413"/>
    </ligand>
    <ligandPart>
        <name>Fe</name>
        <dbReference type="ChEBI" id="CHEBI:18248"/>
    </ligandPart>
</feature>
<gene>
    <name evidence="9" type="ORF">OHK93_004867</name>
</gene>
<keyword evidence="5 7" id="KW-0408">Iron</keyword>
<keyword evidence="3 7" id="KW-0479">Metal-binding</keyword>
<comment type="caution">
    <text evidence="9">The sequence shown here is derived from an EMBL/GenBank/DDBJ whole genome shotgun (WGS) entry which is preliminary data.</text>
</comment>
<dbReference type="Gene3D" id="1.10.630.10">
    <property type="entry name" value="Cytochrome P450"/>
    <property type="match status" value="1"/>
</dbReference>
<dbReference type="GO" id="GO:0016705">
    <property type="term" value="F:oxidoreductase activity, acting on paired donors, with incorporation or reduction of molecular oxygen"/>
    <property type="evidence" value="ECO:0007669"/>
    <property type="project" value="InterPro"/>
</dbReference>
<dbReference type="GO" id="GO:0005506">
    <property type="term" value="F:iron ion binding"/>
    <property type="evidence" value="ECO:0007669"/>
    <property type="project" value="InterPro"/>
</dbReference>
<dbReference type="EMBL" id="JAPUFD010000023">
    <property type="protein sequence ID" value="MDI1493081.1"/>
    <property type="molecule type" value="Genomic_DNA"/>
</dbReference>
<dbReference type="GO" id="GO:0020037">
    <property type="term" value="F:heme binding"/>
    <property type="evidence" value="ECO:0007669"/>
    <property type="project" value="InterPro"/>
</dbReference>
<evidence type="ECO:0000313" key="9">
    <source>
        <dbReference type="EMBL" id="MDI1493081.1"/>
    </source>
</evidence>
<dbReference type="PRINTS" id="PR00385">
    <property type="entry name" value="P450"/>
</dbReference>
<dbReference type="Proteomes" id="UP001161017">
    <property type="component" value="Unassembled WGS sequence"/>
</dbReference>
<organism evidence="9 10">
    <name type="scientific">Ramalina farinacea</name>
    <dbReference type="NCBI Taxonomy" id="258253"/>
    <lineage>
        <taxon>Eukaryota</taxon>
        <taxon>Fungi</taxon>
        <taxon>Dikarya</taxon>
        <taxon>Ascomycota</taxon>
        <taxon>Pezizomycotina</taxon>
        <taxon>Lecanoromycetes</taxon>
        <taxon>OSLEUM clade</taxon>
        <taxon>Lecanoromycetidae</taxon>
        <taxon>Lecanorales</taxon>
        <taxon>Lecanorineae</taxon>
        <taxon>Ramalinaceae</taxon>
        <taxon>Ramalina</taxon>
    </lineage>
</organism>
<evidence type="ECO:0000256" key="7">
    <source>
        <dbReference type="PIRSR" id="PIRSR602403-1"/>
    </source>
</evidence>
<dbReference type="Pfam" id="PF00067">
    <property type="entry name" value="p450"/>
    <property type="match status" value="1"/>
</dbReference>
<comment type="similarity">
    <text evidence="2 8">Belongs to the cytochrome P450 family.</text>
</comment>
<dbReference type="GO" id="GO:0004497">
    <property type="term" value="F:monooxygenase activity"/>
    <property type="evidence" value="ECO:0007669"/>
    <property type="project" value="UniProtKB-KW"/>
</dbReference>
<keyword evidence="4 8" id="KW-0560">Oxidoreductase</keyword>
<name>A0AA43TVG6_9LECA</name>
<evidence type="ECO:0000256" key="2">
    <source>
        <dbReference type="ARBA" id="ARBA00010617"/>
    </source>
</evidence>
<comment type="cofactor">
    <cofactor evidence="1 7">
        <name>heme</name>
        <dbReference type="ChEBI" id="CHEBI:30413"/>
    </cofactor>
</comment>
<dbReference type="InterPro" id="IPR001128">
    <property type="entry name" value="Cyt_P450"/>
</dbReference>
<dbReference type="InterPro" id="IPR036396">
    <property type="entry name" value="Cyt_P450_sf"/>
</dbReference>
<evidence type="ECO:0008006" key="11">
    <source>
        <dbReference type="Google" id="ProtNLM"/>
    </source>
</evidence>
<dbReference type="InterPro" id="IPR017972">
    <property type="entry name" value="Cyt_P450_CS"/>
</dbReference>
<evidence type="ECO:0000256" key="1">
    <source>
        <dbReference type="ARBA" id="ARBA00001971"/>
    </source>
</evidence>
<sequence length="504" mass="56827">MSWNSSRLRAKKLGGRAPAVPYWAPLGIDLFAKAINRLLKDDFFEWTRQILEVPGRTVRLNTLGVEILMTDSPENTKAVLSTKVSTSILVSPAKVSGFADALVNPQQFADFGKGEAFHKIWYDLMFDSVFATDGAIWHDNKNLLRDHTAKSRTTDYTVTERHVSTLIRVFSDSRPHDCLDQMDRFVFDVVSDVFFGESAGTLFTELQPVRNAVEEMFLWNTQRILIGKLGALLPRSKKASAVLNQYLDHVIDQAMAPAEDLDSDEAKRKAKSMLRVLVNDNVSRKRIKDQMMAILLSGKDPVSITLVWVLYELARNPDIVAALHAEISSTVGFSAKPFPAQMKTMSLLQNIIKETLRMQPPVGFSIRTAFSDTTLPTGGGATGKGRIGVLKGTHIVMSYIGTQRCKDLVGPTANIFDPWRWEKWSPPLWEFLPFNQGPRICLGRNFAWMQMEYLLYRVFQVFSHVDLVGEDGERIVAREEMKIKITLNTKPAKPVMLRFRKAGE</sequence>
<evidence type="ECO:0000313" key="10">
    <source>
        <dbReference type="Proteomes" id="UP001161017"/>
    </source>
</evidence>
<evidence type="ECO:0000256" key="8">
    <source>
        <dbReference type="RuleBase" id="RU000461"/>
    </source>
</evidence>
<accession>A0AA43TVG6</accession>
<dbReference type="InterPro" id="IPR047146">
    <property type="entry name" value="Cyt_P450_E_CYP52_fungi"/>
</dbReference>
<dbReference type="PANTHER" id="PTHR24287:SF5">
    <property type="entry name" value="P450, PUTATIVE (EUROFUNG)-RELATED"/>
    <property type="match status" value="1"/>
</dbReference>
<dbReference type="PANTHER" id="PTHR24287">
    <property type="entry name" value="P450, PUTATIVE (EUROFUNG)-RELATED"/>
    <property type="match status" value="1"/>
</dbReference>
<dbReference type="InterPro" id="IPR002403">
    <property type="entry name" value="Cyt_P450_E_grp-IV"/>
</dbReference>
<reference evidence="9" key="1">
    <citation type="journal article" date="2023" name="Genome Biol. Evol.">
        <title>First Whole Genome Sequence and Flow Cytometry Genome Size Data for the Lichen-Forming Fungus Ramalina farinacea (Ascomycota).</title>
        <authorList>
            <person name="Llewellyn T."/>
            <person name="Mian S."/>
            <person name="Hill R."/>
            <person name="Leitch I.J."/>
            <person name="Gaya E."/>
        </authorList>
    </citation>
    <scope>NUCLEOTIDE SEQUENCE</scope>
    <source>
        <strain evidence="9">LIQ254RAFAR</strain>
    </source>
</reference>
<proteinExistence type="inferred from homology"/>
<dbReference type="AlphaFoldDB" id="A0AA43TVG6"/>
<dbReference type="PROSITE" id="PS00086">
    <property type="entry name" value="CYTOCHROME_P450"/>
    <property type="match status" value="1"/>
</dbReference>
<evidence type="ECO:0000256" key="5">
    <source>
        <dbReference type="ARBA" id="ARBA00023004"/>
    </source>
</evidence>
<keyword evidence="10" id="KW-1185">Reference proteome</keyword>
<dbReference type="PRINTS" id="PR00465">
    <property type="entry name" value="EP450IV"/>
</dbReference>
<evidence type="ECO:0000256" key="3">
    <source>
        <dbReference type="ARBA" id="ARBA00022723"/>
    </source>
</evidence>
<evidence type="ECO:0000256" key="4">
    <source>
        <dbReference type="ARBA" id="ARBA00023002"/>
    </source>
</evidence>
<protein>
    <recommendedName>
        <fullName evidence="11">Cytochrome P450</fullName>
    </recommendedName>
</protein>
<keyword evidence="7 8" id="KW-0349">Heme</keyword>
<evidence type="ECO:0000256" key="6">
    <source>
        <dbReference type="ARBA" id="ARBA00023033"/>
    </source>
</evidence>
<dbReference type="SUPFAM" id="SSF48264">
    <property type="entry name" value="Cytochrome P450"/>
    <property type="match status" value="1"/>
</dbReference>
<keyword evidence="6 8" id="KW-0503">Monooxygenase</keyword>